<dbReference type="EMBL" id="ML119122">
    <property type="protein sequence ID" value="RPB13504.1"/>
    <property type="molecule type" value="Genomic_DNA"/>
</dbReference>
<dbReference type="AlphaFoldDB" id="A0A3N4KSC4"/>
<accession>A0A3N4KSC4</accession>
<gene>
    <name evidence="1" type="ORF">P167DRAFT_534864</name>
</gene>
<organism evidence="1 2">
    <name type="scientific">Morchella conica CCBAS932</name>
    <dbReference type="NCBI Taxonomy" id="1392247"/>
    <lineage>
        <taxon>Eukaryota</taxon>
        <taxon>Fungi</taxon>
        <taxon>Dikarya</taxon>
        <taxon>Ascomycota</taxon>
        <taxon>Pezizomycotina</taxon>
        <taxon>Pezizomycetes</taxon>
        <taxon>Pezizales</taxon>
        <taxon>Morchellaceae</taxon>
        <taxon>Morchella</taxon>
    </lineage>
</organism>
<name>A0A3N4KSC4_9PEZI</name>
<protein>
    <submittedName>
        <fullName evidence="1">Uncharacterized protein</fullName>
    </submittedName>
</protein>
<reference evidence="1 2" key="1">
    <citation type="journal article" date="2018" name="Nat. Ecol. Evol.">
        <title>Pezizomycetes genomes reveal the molecular basis of ectomycorrhizal truffle lifestyle.</title>
        <authorList>
            <person name="Murat C."/>
            <person name="Payen T."/>
            <person name="Noel B."/>
            <person name="Kuo A."/>
            <person name="Morin E."/>
            <person name="Chen J."/>
            <person name="Kohler A."/>
            <person name="Krizsan K."/>
            <person name="Balestrini R."/>
            <person name="Da Silva C."/>
            <person name="Montanini B."/>
            <person name="Hainaut M."/>
            <person name="Levati E."/>
            <person name="Barry K.W."/>
            <person name="Belfiori B."/>
            <person name="Cichocki N."/>
            <person name="Clum A."/>
            <person name="Dockter R.B."/>
            <person name="Fauchery L."/>
            <person name="Guy J."/>
            <person name="Iotti M."/>
            <person name="Le Tacon F."/>
            <person name="Lindquist E.A."/>
            <person name="Lipzen A."/>
            <person name="Malagnac F."/>
            <person name="Mello A."/>
            <person name="Molinier V."/>
            <person name="Miyauchi S."/>
            <person name="Poulain J."/>
            <person name="Riccioni C."/>
            <person name="Rubini A."/>
            <person name="Sitrit Y."/>
            <person name="Splivallo R."/>
            <person name="Traeger S."/>
            <person name="Wang M."/>
            <person name="Zifcakova L."/>
            <person name="Wipf D."/>
            <person name="Zambonelli A."/>
            <person name="Paolocci F."/>
            <person name="Nowrousian M."/>
            <person name="Ottonello S."/>
            <person name="Baldrian P."/>
            <person name="Spatafora J.W."/>
            <person name="Henrissat B."/>
            <person name="Nagy L.G."/>
            <person name="Aury J.M."/>
            <person name="Wincker P."/>
            <person name="Grigoriev I.V."/>
            <person name="Bonfante P."/>
            <person name="Martin F.M."/>
        </authorList>
    </citation>
    <scope>NUCLEOTIDE SEQUENCE [LARGE SCALE GENOMIC DNA]</scope>
    <source>
        <strain evidence="1 2">CCBAS932</strain>
    </source>
</reference>
<keyword evidence="2" id="KW-1185">Reference proteome</keyword>
<evidence type="ECO:0000313" key="1">
    <source>
        <dbReference type="EMBL" id="RPB13504.1"/>
    </source>
</evidence>
<sequence length="68" mass="7660">MEMMEGIYPEILTLFKPPAHTISQRLRQLKKVPPELIPLGVVIGYSPSIQPQMMIRSQSGSKEQKANP</sequence>
<dbReference type="Proteomes" id="UP000277580">
    <property type="component" value="Unassembled WGS sequence"/>
</dbReference>
<evidence type="ECO:0000313" key="2">
    <source>
        <dbReference type="Proteomes" id="UP000277580"/>
    </source>
</evidence>
<dbReference type="OrthoDB" id="202195at2759"/>
<proteinExistence type="predicted"/>
<dbReference type="InParanoid" id="A0A3N4KSC4"/>